<dbReference type="EMBL" id="JANYMP010000006">
    <property type="protein sequence ID" value="MCS7478194.1"/>
    <property type="molecule type" value="Genomic_DNA"/>
</dbReference>
<sequence length="74" mass="8339">MMRDLRVFLVSVSAVNTETAHYIFGLMDANNNISQSAFDPDREEALGAQMVQLGETLQERARDRRRTVEGGQQP</sequence>
<keyword evidence="2" id="KW-1185">Reference proteome</keyword>
<name>A0A9X2VL94_9PSEU</name>
<proteinExistence type="predicted"/>
<evidence type="ECO:0000313" key="1">
    <source>
        <dbReference type="EMBL" id="MCS7478194.1"/>
    </source>
</evidence>
<accession>A0A9X2VL94</accession>
<comment type="caution">
    <text evidence="1">The sequence shown here is derived from an EMBL/GenBank/DDBJ whole genome shotgun (WGS) entry which is preliminary data.</text>
</comment>
<organism evidence="1 2">
    <name type="scientific">Umezawaea endophytica</name>
    <dbReference type="NCBI Taxonomy" id="1654476"/>
    <lineage>
        <taxon>Bacteria</taxon>
        <taxon>Bacillati</taxon>
        <taxon>Actinomycetota</taxon>
        <taxon>Actinomycetes</taxon>
        <taxon>Pseudonocardiales</taxon>
        <taxon>Pseudonocardiaceae</taxon>
        <taxon>Umezawaea</taxon>
    </lineage>
</organism>
<evidence type="ECO:0000313" key="2">
    <source>
        <dbReference type="Proteomes" id="UP001141259"/>
    </source>
</evidence>
<dbReference type="RefSeq" id="WP_259623701.1">
    <property type="nucleotide sequence ID" value="NZ_JANYMP010000006.1"/>
</dbReference>
<dbReference type="Proteomes" id="UP001141259">
    <property type="component" value="Unassembled WGS sequence"/>
</dbReference>
<protein>
    <submittedName>
        <fullName evidence="1">Uncharacterized protein</fullName>
    </submittedName>
</protein>
<gene>
    <name evidence="1" type="ORF">NZH93_15145</name>
</gene>
<dbReference type="AlphaFoldDB" id="A0A9X2VL94"/>
<reference evidence="1" key="1">
    <citation type="submission" date="2022-08" db="EMBL/GenBank/DDBJ databases">
        <authorList>
            <person name="Tistechok S."/>
            <person name="Samborskyy M."/>
            <person name="Roman I."/>
        </authorList>
    </citation>
    <scope>NUCLEOTIDE SEQUENCE</scope>
    <source>
        <strain evidence="1">DSM 103496</strain>
    </source>
</reference>